<dbReference type="PRINTS" id="PR00080">
    <property type="entry name" value="SDRFAMILY"/>
</dbReference>
<comment type="caution">
    <text evidence="3">The sequence shown here is derived from an EMBL/GenBank/DDBJ whole genome shotgun (WGS) entry which is preliminary data.</text>
</comment>
<dbReference type="PANTHER" id="PTHR43639">
    <property type="entry name" value="OXIDOREDUCTASE, SHORT-CHAIN DEHYDROGENASE/REDUCTASE FAMILY (AFU_ORTHOLOGUE AFUA_5G02870)"/>
    <property type="match status" value="1"/>
</dbReference>
<sequence>MSTKLSGKVTIITGSGSGYGAGIATRFVAEGARVVIADLSGENAKKVAERLGCSWVQADVTKRLGWEAILKKAISTYGGVDVVVNNAGACYKNKPTLQVQESDFDLCMDVNARAILLSTSVIIPTMLVQNRGGSFIQIASTAADRPRPGLTWYSASKAAAVVATKSLAVEFAPHNIRFNSVCPVVGGTGMTHLFLGKEDTPENREAWLSSIPLGRFCQPADIANACAFLSSDDASFITGIDLKVDGGRCC</sequence>
<dbReference type="SUPFAM" id="SSF51735">
    <property type="entry name" value="NAD(P)-binding Rossmann-fold domains"/>
    <property type="match status" value="1"/>
</dbReference>
<dbReference type="Pfam" id="PF13561">
    <property type="entry name" value="adh_short_C2"/>
    <property type="match status" value="1"/>
</dbReference>
<dbReference type="PRINTS" id="PR00081">
    <property type="entry name" value="GDHRDH"/>
</dbReference>
<name>A0A1F5LKG4_PENAI</name>
<dbReference type="RefSeq" id="XP_022489150.1">
    <property type="nucleotide sequence ID" value="XM_022631027.1"/>
</dbReference>
<evidence type="ECO:0000256" key="2">
    <source>
        <dbReference type="ARBA" id="ARBA00023002"/>
    </source>
</evidence>
<reference evidence="3 4" key="1">
    <citation type="journal article" date="2016" name="Sci. Rep.">
        <title>Penicillium arizonense, a new, genome sequenced fungal species, reveals a high chemical diversity in secreted metabolites.</title>
        <authorList>
            <person name="Grijseels S."/>
            <person name="Nielsen J.C."/>
            <person name="Randelovic M."/>
            <person name="Nielsen J."/>
            <person name="Nielsen K.F."/>
            <person name="Workman M."/>
            <person name="Frisvad J.C."/>
        </authorList>
    </citation>
    <scope>NUCLEOTIDE SEQUENCE [LARGE SCALE GENOMIC DNA]</scope>
    <source>
        <strain evidence="3 4">CBS 141311</strain>
    </source>
</reference>
<dbReference type="Gene3D" id="3.40.50.720">
    <property type="entry name" value="NAD(P)-binding Rossmann-like Domain"/>
    <property type="match status" value="1"/>
</dbReference>
<evidence type="ECO:0000313" key="4">
    <source>
        <dbReference type="Proteomes" id="UP000177622"/>
    </source>
</evidence>
<dbReference type="FunFam" id="3.40.50.720:FF:000084">
    <property type="entry name" value="Short-chain dehydrogenase reductase"/>
    <property type="match status" value="1"/>
</dbReference>
<keyword evidence="2" id="KW-0560">Oxidoreductase</keyword>
<proteinExistence type="predicted"/>
<protein>
    <submittedName>
        <fullName evidence="3">Uncharacterized protein</fullName>
    </submittedName>
</protein>
<dbReference type="InterPro" id="IPR002347">
    <property type="entry name" value="SDR_fam"/>
</dbReference>
<dbReference type="PANTHER" id="PTHR43639:SF5">
    <property type="entry name" value="OXIDOREDUCTASE, SHORT-CHAIN DEHYDROGENASE_REDUCTASE FAMILY (AFU_ORTHOLOGUE AFUA_6G09140)"/>
    <property type="match status" value="1"/>
</dbReference>
<dbReference type="NCBIfam" id="NF005559">
    <property type="entry name" value="PRK07231.1"/>
    <property type="match status" value="1"/>
</dbReference>
<evidence type="ECO:0000256" key="1">
    <source>
        <dbReference type="ARBA" id="ARBA00022857"/>
    </source>
</evidence>
<evidence type="ECO:0000313" key="3">
    <source>
        <dbReference type="EMBL" id="OGE53712.1"/>
    </source>
</evidence>
<dbReference type="Proteomes" id="UP000177622">
    <property type="component" value="Unassembled WGS sequence"/>
</dbReference>
<dbReference type="AlphaFoldDB" id="A0A1F5LKG4"/>
<dbReference type="OrthoDB" id="294295at2759"/>
<accession>A0A1F5LKG4</accession>
<dbReference type="EMBL" id="LXJU01000007">
    <property type="protein sequence ID" value="OGE53712.1"/>
    <property type="molecule type" value="Genomic_DNA"/>
</dbReference>
<organism evidence="3 4">
    <name type="scientific">Penicillium arizonense</name>
    <dbReference type="NCBI Taxonomy" id="1835702"/>
    <lineage>
        <taxon>Eukaryota</taxon>
        <taxon>Fungi</taxon>
        <taxon>Dikarya</taxon>
        <taxon>Ascomycota</taxon>
        <taxon>Pezizomycotina</taxon>
        <taxon>Eurotiomycetes</taxon>
        <taxon>Eurotiomycetidae</taxon>
        <taxon>Eurotiales</taxon>
        <taxon>Aspergillaceae</taxon>
        <taxon>Penicillium</taxon>
    </lineage>
</organism>
<keyword evidence="1" id="KW-0521">NADP</keyword>
<keyword evidence="4" id="KW-1185">Reference proteome</keyword>
<dbReference type="InterPro" id="IPR036291">
    <property type="entry name" value="NAD(P)-bd_dom_sf"/>
</dbReference>
<dbReference type="GO" id="GO:0016491">
    <property type="term" value="F:oxidoreductase activity"/>
    <property type="evidence" value="ECO:0007669"/>
    <property type="project" value="UniProtKB-KW"/>
</dbReference>
<dbReference type="GeneID" id="34575761"/>
<gene>
    <name evidence="3" type="ORF">PENARI_c007G07390</name>
</gene>